<dbReference type="InterPro" id="IPR007110">
    <property type="entry name" value="Ig-like_dom"/>
</dbReference>
<dbReference type="GO" id="GO:0050839">
    <property type="term" value="F:cell adhesion molecule binding"/>
    <property type="evidence" value="ECO:0007669"/>
    <property type="project" value="TreeGrafter"/>
</dbReference>
<dbReference type="Proteomes" id="UP001152795">
    <property type="component" value="Unassembled WGS sequence"/>
</dbReference>
<evidence type="ECO:0000256" key="3">
    <source>
        <dbReference type="ARBA" id="ARBA00023157"/>
    </source>
</evidence>
<keyword evidence="5" id="KW-0393">Immunoglobulin domain</keyword>
<dbReference type="SUPFAM" id="SSF48726">
    <property type="entry name" value="Immunoglobulin"/>
    <property type="match status" value="3"/>
</dbReference>
<keyword evidence="7" id="KW-1185">Reference proteome</keyword>
<dbReference type="Pfam" id="PF13895">
    <property type="entry name" value="Ig_2"/>
    <property type="match status" value="1"/>
</dbReference>
<dbReference type="Pfam" id="PF13927">
    <property type="entry name" value="Ig_3"/>
    <property type="match status" value="1"/>
</dbReference>
<dbReference type="SMART" id="SM00409">
    <property type="entry name" value="IG"/>
    <property type="match status" value="3"/>
</dbReference>
<evidence type="ECO:0000256" key="2">
    <source>
        <dbReference type="ARBA" id="ARBA00023136"/>
    </source>
</evidence>
<dbReference type="InterPro" id="IPR003598">
    <property type="entry name" value="Ig_sub2"/>
</dbReference>
<dbReference type="OrthoDB" id="9942446at2759"/>
<dbReference type="GO" id="GO:0005911">
    <property type="term" value="C:cell-cell junction"/>
    <property type="evidence" value="ECO:0007669"/>
    <property type="project" value="TreeGrafter"/>
</dbReference>
<accession>A0A7D9LB12</accession>
<dbReference type="Gene3D" id="2.60.40.10">
    <property type="entry name" value="Immunoglobulins"/>
    <property type="match status" value="3"/>
</dbReference>
<evidence type="ECO:0000313" key="7">
    <source>
        <dbReference type="Proteomes" id="UP001152795"/>
    </source>
</evidence>
<dbReference type="PROSITE" id="PS50835">
    <property type="entry name" value="IG_LIKE"/>
    <property type="match status" value="2"/>
</dbReference>
<evidence type="ECO:0000313" key="6">
    <source>
        <dbReference type="EMBL" id="CAB4030626.1"/>
    </source>
</evidence>
<dbReference type="AlphaFoldDB" id="A0A7D9LB12"/>
<sequence length="384" mass="41995">MTSSVFAVLFGLNFVLFPCEGQVSPPPSSGDTFVVLPGEDVTITWTLHVGAPNIGFRSWTFLAKSSFAHILNDGDVVNTTQNSPGPFTITKPSTLILKNVNIQYNGTYTFVVVSGGKTTSSPVHVFVAVKPTETINCRGFVTVDEGCKDFTVDEGKDFTCVCRGENGNPPASVTWYKDGVQIGTTEKEQTLTRSNVTGTDSGTYKCVAQSHTLTEEKSVVIVVKVYTRPNVTGITFVPNPVEIGKAVTITCDESEGVPEPSYTIHHNGKQVSSEKTFTISEVKQSDEQPYTCVAQNRLGRDSSTDNLIVVGHKYLEMEQAKWEKVRVCLAIKSQPWCPTLINDGYVEAVKGEIEDEQINRCDEIIIISNYPTKNDEHMVSNGSK</sequence>
<dbReference type="EMBL" id="CACRXK020017014">
    <property type="protein sequence ID" value="CAB4030626.1"/>
    <property type="molecule type" value="Genomic_DNA"/>
</dbReference>
<evidence type="ECO:0000256" key="5">
    <source>
        <dbReference type="ARBA" id="ARBA00023319"/>
    </source>
</evidence>
<dbReference type="InterPro" id="IPR036179">
    <property type="entry name" value="Ig-like_dom_sf"/>
</dbReference>
<dbReference type="SMART" id="SM00408">
    <property type="entry name" value="IGc2"/>
    <property type="match status" value="2"/>
</dbReference>
<proteinExistence type="predicted"/>
<dbReference type="InterPro" id="IPR013783">
    <property type="entry name" value="Ig-like_fold"/>
</dbReference>
<dbReference type="InterPro" id="IPR003599">
    <property type="entry name" value="Ig_sub"/>
</dbReference>
<evidence type="ECO:0000256" key="1">
    <source>
        <dbReference type="ARBA" id="ARBA00004479"/>
    </source>
</evidence>
<reference evidence="6" key="1">
    <citation type="submission" date="2020-04" db="EMBL/GenBank/DDBJ databases">
        <authorList>
            <person name="Alioto T."/>
            <person name="Alioto T."/>
            <person name="Gomez Garrido J."/>
        </authorList>
    </citation>
    <scope>NUCLEOTIDE SEQUENCE</scope>
    <source>
        <strain evidence="6">A484AB</strain>
    </source>
</reference>
<keyword evidence="6" id="KW-0675">Receptor</keyword>
<evidence type="ECO:0000256" key="4">
    <source>
        <dbReference type="ARBA" id="ARBA00023180"/>
    </source>
</evidence>
<organism evidence="6 7">
    <name type="scientific">Paramuricea clavata</name>
    <name type="common">Red gorgonian</name>
    <name type="synonym">Violescent sea-whip</name>
    <dbReference type="NCBI Taxonomy" id="317549"/>
    <lineage>
        <taxon>Eukaryota</taxon>
        <taxon>Metazoa</taxon>
        <taxon>Cnidaria</taxon>
        <taxon>Anthozoa</taxon>
        <taxon>Octocorallia</taxon>
        <taxon>Malacalcyonacea</taxon>
        <taxon>Plexauridae</taxon>
        <taxon>Paramuricea</taxon>
    </lineage>
</organism>
<dbReference type="PANTHER" id="PTHR11640">
    <property type="entry name" value="NEPHRIN"/>
    <property type="match status" value="1"/>
</dbReference>
<protein>
    <submittedName>
        <fullName evidence="6">B-cell receptor CD22 isoform X2</fullName>
    </submittedName>
</protein>
<keyword evidence="3" id="KW-1015">Disulfide bond</keyword>
<comment type="subcellular location">
    <subcellularLocation>
        <location evidence="1">Membrane</location>
        <topology evidence="1">Single-pass type I membrane protein</topology>
    </subcellularLocation>
</comment>
<gene>
    <name evidence="6" type="ORF">PACLA_8A078550</name>
</gene>
<dbReference type="GO" id="GO:0005886">
    <property type="term" value="C:plasma membrane"/>
    <property type="evidence" value="ECO:0007669"/>
    <property type="project" value="TreeGrafter"/>
</dbReference>
<dbReference type="CDD" id="cd00096">
    <property type="entry name" value="Ig"/>
    <property type="match status" value="1"/>
</dbReference>
<comment type="caution">
    <text evidence="6">The sequence shown here is derived from an EMBL/GenBank/DDBJ whole genome shotgun (WGS) entry which is preliminary data.</text>
</comment>
<keyword evidence="4" id="KW-0325">Glycoprotein</keyword>
<dbReference type="InterPro" id="IPR051275">
    <property type="entry name" value="Cell_adhesion_signaling"/>
</dbReference>
<name>A0A7D9LB12_PARCT</name>
<dbReference type="GO" id="GO:0098609">
    <property type="term" value="P:cell-cell adhesion"/>
    <property type="evidence" value="ECO:0007669"/>
    <property type="project" value="TreeGrafter"/>
</dbReference>
<dbReference type="PANTHER" id="PTHR11640:SF158">
    <property type="entry name" value="V-SET AND IMMUNOGLOBULIN DOMAIN-CONTAINING PROTEIN 10-LIKE 2"/>
    <property type="match status" value="1"/>
</dbReference>
<keyword evidence="2" id="KW-0472">Membrane</keyword>